<dbReference type="EMBL" id="JASCZI010091154">
    <property type="protein sequence ID" value="MED6149216.1"/>
    <property type="molecule type" value="Genomic_DNA"/>
</dbReference>
<feature type="region of interest" description="Disordered" evidence="1">
    <location>
        <begin position="85"/>
        <end position="116"/>
    </location>
</feature>
<name>A0ABU6TLT6_9FABA</name>
<proteinExistence type="predicted"/>
<protein>
    <submittedName>
        <fullName evidence="2">Uncharacterized protein</fullName>
    </submittedName>
</protein>
<gene>
    <name evidence="2" type="ORF">PIB30_060370</name>
</gene>
<evidence type="ECO:0000256" key="1">
    <source>
        <dbReference type="SAM" id="MobiDB-lite"/>
    </source>
</evidence>
<evidence type="ECO:0000313" key="2">
    <source>
        <dbReference type="EMBL" id="MED6149216.1"/>
    </source>
</evidence>
<feature type="compositionally biased region" description="Basic residues" evidence="1">
    <location>
        <begin position="85"/>
        <end position="95"/>
    </location>
</feature>
<accession>A0ABU6TLT6</accession>
<organism evidence="2 3">
    <name type="scientific">Stylosanthes scabra</name>
    <dbReference type="NCBI Taxonomy" id="79078"/>
    <lineage>
        <taxon>Eukaryota</taxon>
        <taxon>Viridiplantae</taxon>
        <taxon>Streptophyta</taxon>
        <taxon>Embryophyta</taxon>
        <taxon>Tracheophyta</taxon>
        <taxon>Spermatophyta</taxon>
        <taxon>Magnoliopsida</taxon>
        <taxon>eudicotyledons</taxon>
        <taxon>Gunneridae</taxon>
        <taxon>Pentapetalae</taxon>
        <taxon>rosids</taxon>
        <taxon>fabids</taxon>
        <taxon>Fabales</taxon>
        <taxon>Fabaceae</taxon>
        <taxon>Papilionoideae</taxon>
        <taxon>50 kb inversion clade</taxon>
        <taxon>dalbergioids sensu lato</taxon>
        <taxon>Dalbergieae</taxon>
        <taxon>Pterocarpus clade</taxon>
        <taxon>Stylosanthes</taxon>
    </lineage>
</organism>
<sequence>MEQKRDSRRTTWTNKTSKTSKAMKCVQAMSSCVSLHLAPDDYLGINPSMVHSLPNVVDPVRSKAACNSPNEAHLTIVPQVLHKRVRIPSPKHMKRNRIDSEEQDDRYSLSVASLQA</sequence>
<dbReference type="Proteomes" id="UP001341840">
    <property type="component" value="Unassembled WGS sequence"/>
</dbReference>
<comment type="caution">
    <text evidence="2">The sequence shown here is derived from an EMBL/GenBank/DDBJ whole genome shotgun (WGS) entry which is preliminary data.</text>
</comment>
<evidence type="ECO:0000313" key="3">
    <source>
        <dbReference type="Proteomes" id="UP001341840"/>
    </source>
</evidence>
<reference evidence="2 3" key="1">
    <citation type="journal article" date="2023" name="Plants (Basel)">
        <title>Bridging the Gap: Combining Genomics and Transcriptomics Approaches to Understand Stylosanthes scabra, an Orphan Legume from the Brazilian Caatinga.</title>
        <authorList>
            <person name="Ferreira-Neto J.R.C."/>
            <person name="da Silva M.D."/>
            <person name="Binneck E."/>
            <person name="de Melo N.F."/>
            <person name="da Silva R.H."/>
            <person name="de Melo A.L.T.M."/>
            <person name="Pandolfi V."/>
            <person name="Bustamante F.O."/>
            <person name="Brasileiro-Vidal A.C."/>
            <person name="Benko-Iseppon A.M."/>
        </authorList>
    </citation>
    <scope>NUCLEOTIDE SEQUENCE [LARGE SCALE GENOMIC DNA]</scope>
    <source>
        <tissue evidence="2">Leaves</tissue>
    </source>
</reference>
<keyword evidence="3" id="KW-1185">Reference proteome</keyword>